<feature type="transmembrane region" description="Helical" evidence="1">
    <location>
        <begin position="183"/>
        <end position="201"/>
    </location>
</feature>
<sequence>METRQPRYLFNRNEFAGAMGDLGTILPIALGMILVNGLDPVGLFFSMGVFYIASGVYYGITVPVEPMKVIGTYAIATAMTAPQIQASAFLMFLCLVVIGATGSMDKFGKYIPRSVIRGIQLSTGLLLMVKGMKMILGKALLKGAEQVAEPYLTIQSAGFIPITLIIGICGIVVTLVFLNNKKLPAALIVIALGLLFGLILGTKQGINTLKPGLYFPHLFPHGFPALPDFTFALFAVVLPQLPMTLGNAVIAQADLSKDYFGDNAEKMTYTALCFSMAAGNLLSFIFGGMPMCHGAGGLAAHYRFGAKTAGSNLIIGGIMAGLALVLGAGFIYVLFLIPMSILGVLLVFAGGQLALTISDMHTRNELFVIVTIVALTLAANLAIGAIFGIILAYGIRRVPI</sequence>
<dbReference type="PANTHER" id="PTHR31970:SF9">
    <property type="entry name" value="MOLYBDATE TRANSPORTER 2"/>
    <property type="match status" value="1"/>
</dbReference>
<dbReference type="Pfam" id="PF16983">
    <property type="entry name" value="MFS_MOT1"/>
    <property type="match status" value="2"/>
</dbReference>
<feature type="transmembrane region" description="Helical" evidence="1">
    <location>
        <begin position="341"/>
        <end position="359"/>
    </location>
</feature>
<evidence type="ECO:0000313" key="2">
    <source>
        <dbReference type="EMBL" id="QBH12929.1"/>
    </source>
</evidence>
<organism evidence="3 4">
    <name type="scientific">Desulfobacter hydrogenophilus</name>
    <dbReference type="NCBI Taxonomy" id="2291"/>
    <lineage>
        <taxon>Bacteria</taxon>
        <taxon>Pseudomonadati</taxon>
        <taxon>Thermodesulfobacteriota</taxon>
        <taxon>Desulfobacteria</taxon>
        <taxon>Desulfobacterales</taxon>
        <taxon>Desulfobacteraceae</taxon>
        <taxon>Desulfobacter</taxon>
    </lineage>
</organism>
<feature type="transmembrane region" description="Helical" evidence="1">
    <location>
        <begin position="366"/>
        <end position="395"/>
    </location>
</feature>
<feature type="transmembrane region" description="Helical" evidence="1">
    <location>
        <begin position="313"/>
        <end position="335"/>
    </location>
</feature>
<dbReference type="PANTHER" id="PTHR31970">
    <property type="match status" value="1"/>
</dbReference>
<protein>
    <submittedName>
        <fullName evidence="3">Sulfate permease</fullName>
    </submittedName>
</protein>
<accession>A0A328FKA7</accession>
<keyword evidence="1" id="KW-0812">Transmembrane</keyword>
<feature type="transmembrane region" description="Helical" evidence="1">
    <location>
        <begin position="269"/>
        <end position="292"/>
    </location>
</feature>
<feature type="transmembrane region" description="Helical" evidence="1">
    <location>
        <begin position="72"/>
        <end position="98"/>
    </location>
</feature>
<dbReference type="OrthoDB" id="7361398at2"/>
<feature type="transmembrane region" description="Helical" evidence="1">
    <location>
        <begin position="41"/>
        <end position="60"/>
    </location>
</feature>
<reference evidence="3 4" key="1">
    <citation type="submission" date="2018-06" db="EMBL/GenBank/DDBJ databases">
        <title>Complete Genome Sequence of Desulfobacter hydrogenophilus (DSM3380).</title>
        <authorList>
            <person name="Marietou A."/>
            <person name="Schreiber L."/>
            <person name="Marshall I."/>
            <person name="Jorgensen B."/>
        </authorList>
    </citation>
    <scope>NUCLEOTIDE SEQUENCE [LARGE SCALE GENOMIC DNA]</scope>
    <source>
        <strain evidence="3 4">DSM 3380</strain>
    </source>
</reference>
<feature type="transmembrane region" description="Helical" evidence="1">
    <location>
        <begin position="150"/>
        <end position="177"/>
    </location>
</feature>
<dbReference type="Proteomes" id="UP000248798">
    <property type="component" value="Unassembled WGS sequence"/>
</dbReference>
<dbReference type="GO" id="GO:0015098">
    <property type="term" value="F:molybdate ion transmembrane transporter activity"/>
    <property type="evidence" value="ECO:0007669"/>
    <property type="project" value="InterPro"/>
</dbReference>
<gene>
    <name evidence="3" type="ORF">DO021_00365</name>
    <name evidence="2" type="ORF">EYB58_08380</name>
</gene>
<proteinExistence type="predicted"/>
<keyword evidence="5" id="KW-1185">Reference proteome</keyword>
<evidence type="ECO:0000313" key="4">
    <source>
        <dbReference type="Proteomes" id="UP000248798"/>
    </source>
</evidence>
<evidence type="ECO:0000256" key="1">
    <source>
        <dbReference type="SAM" id="Phobius"/>
    </source>
</evidence>
<dbReference type="InterPro" id="IPR031563">
    <property type="entry name" value="MOT1/MOT2"/>
</dbReference>
<keyword evidence="1" id="KW-1133">Transmembrane helix</keyword>
<dbReference type="Proteomes" id="UP000293902">
    <property type="component" value="Chromosome"/>
</dbReference>
<dbReference type="EMBL" id="CP036313">
    <property type="protein sequence ID" value="QBH12929.1"/>
    <property type="molecule type" value="Genomic_DNA"/>
</dbReference>
<dbReference type="AlphaFoldDB" id="A0A328FKA7"/>
<keyword evidence="1" id="KW-0472">Membrane</keyword>
<reference evidence="2 5" key="2">
    <citation type="submission" date="2019-02" db="EMBL/GenBank/DDBJ databases">
        <title>Complete genome sequence of Desulfobacter hydrogenophilus AcRS1.</title>
        <authorList>
            <person name="Marietou A."/>
            <person name="Lund M.B."/>
            <person name="Marshall I.P.G."/>
            <person name="Schreiber L."/>
            <person name="Jorgensen B."/>
        </authorList>
    </citation>
    <scope>NUCLEOTIDE SEQUENCE [LARGE SCALE GENOMIC DNA]</scope>
    <source>
        <strain evidence="2 5">AcRS1</strain>
    </source>
</reference>
<name>A0A328FKA7_9BACT</name>
<feature type="transmembrane region" description="Helical" evidence="1">
    <location>
        <begin position="110"/>
        <end position="129"/>
    </location>
</feature>
<evidence type="ECO:0000313" key="3">
    <source>
        <dbReference type="EMBL" id="RAM03912.1"/>
    </source>
</evidence>
<dbReference type="EMBL" id="QLNI01000001">
    <property type="protein sequence ID" value="RAM03912.1"/>
    <property type="molecule type" value="Genomic_DNA"/>
</dbReference>
<dbReference type="RefSeq" id="WP_111952555.1">
    <property type="nucleotide sequence ID" value="NZ_CP036313.1"/>
</dbReference>
<evidence type="ECO:0000313" key="5">
    <source>
        <dbReference type="Proteomes" id="UP000293902"/>
    </source>
</evidence>
<feature type="transmembrane region" description="Helical" evidence="1">
    <location>
        <begin position="15"/>
        <end position="35"/>
    </location>
</feature>